<dbReference type="GeneID" id="18480830"/>
<dbReference type="Gene3D" id="1.20.58.340">
    <property type="entry name" value="Magnesium transport protein CorA, transmembrane region"/>
    <property type="match status" value="1"/>
</dbReference>
<dbReference type="EMBL" id="GL985058">
    <property type="protein sequence ID" value="EGR51176.1"/>
    <property type="molecule type" value="Genomic_DNA"/>
</dbReference>
<evidence type="ECO:0000256" key="1">
    <source>
        <dbReference type="PROSITE-ProRule" id="PRU00023"/>
    </source>
</evidence>
<dbReference type="SMART" id="SM00248">
    <property type="entry name" value="ANK"/>
    <property type="match status" value="3"/>
</dbReference>
<feature type="region of interest" description="Disordered" evidence="2">
    <location>
        <begin position="1060"/>
        <end position="1086"/>
    </location>
</feature>
<name>G0RC77_HYPJQ</name>
<evidence type="ECO:0000256" key="2">
    <source>
        <dbReference type="SAM" id="MobiDB-lite"/>
    </source>
</evidence>
<evidence type="ECO:0000313" key="4">
    <source>
        <dbReference type="EMBL" id="EGR51176.1"/>
    </source>
</evidence>
<dbReference type="eggNOG" id="KOG4177">
    <property type="taxonomic scope" value="Eukaryota"/>
</dbReference>
<dbReference type="InterPro" id="IPR002523">
    <property type="entry name" value="MgTranspt_CorA/ZnTranspt_ZntB"/>
</dbReference>
<dbReference type="SUPFAM" id="SSF48403">
    <property type="entry name" value="Ankyrin repeat"/>
    <property type="match status" value="1"/>
</dbReference>
<keyword evidence="3" id="KW-0812">Transmembrane</keyword>
<dbReference type="InterPro" id="IPR002110">
    <property type="entry name" value="Ankyrin_rpt"/>
</dbReference>
<feature type="compositionally biased region" description="Polar residues" evidence="2">
    <location>
        <begin position="1063"/>
        <end position="1074"/>
    </location>
</feature>
<feature type="transmembrane region" description="Helical" evidence="3">
    <location>
        <begin position="1225"/>
        <end position="1247"/>
    </location>
</feature>
<dbReference type="RefSeq" id="XP_006962716.1">
    <property type="nucleotide sequence ID" value="XM_006962654.1"/>
</dbReference>
<dbReference type="VEuPathDB" id="FungiDB:TRIREDRAFT_104372"/>
<dbReference type="InterPro" id="IPR050829">
    <property type="entry name" value="CorA_MIT"/>
</dbReference>
<dbReference type="KEGG" id="tre:TRIREDRAFT_104372"/>
<keyword evidence="5" id="KW-1185">Reference proteome</keyword>
<evidence type="ECO:0000313" key="5">
    <source>
        <dbReference type="Proteomes" id="UP000008984"/>
    </source>
</evidence>
<dbReference type="Pfam" id="PF01544">
    <property type="entry name" value="CorA"/>
    <property type="match status" value="1"/>
</dbReference>
<protein>
    <submittedName>
        <fullName evidence="4">Predicted protein</fullName>
    </submittedName>
</protein>
<gene>
    <name evidence="4" type="ORF">TRIREDRAFT_104372</name>
</gene>
<dbReference type="PROSITE" id="PS50088">
    <property type="entry name" value="ANK_REPEAT"/>
    <property type="match status" value="1"/>
</dbReference>
<keyword evidence="3" id="KW-1133">Transmembrane helix</keyword>
<dbReference type="PANTHER" id="PTHR47685">
    <property type="entry name" value="MAGNESIUM TRANSPORT PROTEIN CORA"/>
    <property type="match status" value="1"/>
</dbReference>
<dbReference type="PANTHER" id="PTHR47685:SF1">
    <property type="entry name" value="MAGNESIUM TRANSPORT PROTEIN CORA"/>
    <property type="match status" value="1"/>
</dbReference>
<proteinExistence type="predicted"/>
<reference evidence="4 5" key="1">
    <citation type="journal article" date="2008" name="Nat. Biotechnol.">
        <title>Genome sequencing and analysis of the biomass-degrading fungus Trichoderma reesei (syn. Hypocrea jecorina).</title>
        <authorList>
            <person name="Martinez D."/>
            <person name="Berka R.M."/>
            <person name="Henrissat B."/>
            <person name="Saloheimo M."/>
            <person name="Arvas M."/>
            <person name="Baker S.E."/>
            <person name="Chapman J."/>
            <person name="Chertkov O."/>
            <person name="Coutinho P.M."/>
            <person name="Cullen D."/>
            <person name="Danchin E.G."/>
            <person name="Grigoriev I.V."/>
            <person name="Harris P."/>
            <person name="Jackson M."/>
            <person name="Kubicek C.P."/>
            <person name="Han C.S."/>
            <person name="Ho I."/>
            <person name="Larrondo L.F."/>
            <person name="de Leon A.L."/>
            <person name="Magnuson J.K."/>
            <person name="Merino S."/>
            <person name="Misra M."/>
            <person name="Nelson B."/>
            <person name="Putnam N."/>
            <person name="Robbertse B."/>
            <person name="Salamov A.A."/>
            <person name="Schmoll M."/>
            <person name="Terry A."/>
            <person name="Thayer N."/>
            <person name="Westerholm-Parvinen A."/>
            <person name="Schoch C.L."/>
            <person name="Yao J."/>
            <person name="Barabote R."/>
            <person name="Nelson M.A."/>
            <person name="Detter C."/>
            <person name="Bruce D."/>
            <person name="Kuske C.R."/>
            <person name="Xie G."/>
            <person name="Richardson P."/>
            <person name="Rokhsar D.S."/>
            <person name="Lucas S.M."/>
            <person name="Rubin E.M."/>
            <person name="Dunn-Coleman N."/>
            <person name="Ward M."/>
            <person name="Brettin T.S."/>
        </authorList>
    </citation>
    <scope>NUCLEOTIDE SEQUENCE [LARGE SCALE GENOMIC DNA]</scope>
    <source>
        <strain evidence="4 5">QM6a</strain>
    </source>
</reference>
<dbReference type="HOGENOM" id="CLU_276488_0_0_1"/>
<dbReference type="GO" id="GO:0046873">
    <property type="term" value="F:metal ion transmembrane transporter activity"/>
    <property type="evidence" value="ECO:0007669"/>
    <property type="project" value="InterPro"/>
</dbReference>
<keyword evidence="1" id="KW-0040">ANK repeat</keyword>
<organism evidence="5">
    <name type="scientific">Hypocrea jecorina (strain QM6a)</name>
    <name type="common">Trichoderma reesei</name>
    <dbReference type="NCBI Taxonomy" id="431241"/>
    <lineage>
        <taxon>Eukaryota</taxon>
        <taxon>Fungi</taxon>
        <taxon>Dikarya</taxon>
        <taxon>Ascomycota</taxon>
        <taxon>Pezizomycotina</taxon>
        <taxon>Sordariomycetes</taxon>
        <taxon>Hypocreomycetidae</taxon>
        <taxon>Hypocreales</taxon>
        <taxon>Hypocreaceae</taxon>
        <taxon>Trichoderma</taxon>
    </lineage>
</organism>
<dbReference type="Proteomes" id="UP000008984">
    <property type="component" value="Unassembled WGS sequence"/>
</dbReference>
<keyword evidence="3" id="KW-0472">Membrane</keyword>
<sequence length="1290" mass="146967">MQILSPPRLIRTIDIADRATSVRQVENHLHGALVSIDLDCSENLFYGHKNLVVKFCLSFTTRHQDGFHKSVAIKKAKVGYFRPDNDIRKMITAASQPTPPGIEGHNMFKEGRVEVKMQQVQGVSSIRIVVLLDAYPSNMELSAHLSTPPTPNEVAQPSRAFMSASRAFNASSPDDERLQRLLCWTAALGYKKLFAAYLDQGPSVLIMEDELGWTPFSLAAFSGRGSVIQLALQRGGTLSSRKKTAKGPSPLEAAARSQDPNIFNTFLKTLKYLKDLESDLPEKLPKPDNLPELTDNELEEELEGAVSGEQMSTVRRLVELLQPEEDRAKANWLAQRMVQAAAGGDLCLVQVLKSRGADVNCKVPGGTRGRPDAQFNRAGGQTTTPLMEAIWNDMVHVAEFLIIHGAEDDEALRTAVRKKQHNTIRALLHAGTPVTEAARQELINIASAEKDSTTLMLLKLEKGTGKLATYNNLHRDVDELFEATVVDFYDNKPPTFEELTVDALMQKRENYFERNETSFKWFHLPANNMKWAEALIGKIHHEDPAATSKVLDPKRWAKRQHEGELGSAHARFMIPACHDFSEAFKHKKSEANILGFLWPLQMADAKTELGHENPDRHVLLFITTDLERRFQMPYLHWDEEWKMRERARLIAKNSPGMRWEEIPEEERKPKREELLLRRYLFEEASPNPNSRHVLHVRRTLDQSLYHNLKDTRIRDGDQAVHRYQSSDGNKKQRPIIMVDQLWLWILVGPSGKADTVVTCFSSRDWYDVGMDTDAPLLDERRTTDVLQITKSYLQQRPNAVKSPYDLAGVIASRCSRALLDHSSDMLNFAEVYENSISSIMDEEAALFNTFNTLMQTRSKVYEQASKPNETENGPGIENATDGTPLLQRVNSNKDFPKTIKDDLDTLESILKELHKSKQDETREPDNAWWTQMFYRRRPESQHSQADGILQGRKHSIESSEQHCINYRAYARDREIPDDDDLKRLSKETGEAKINHLIALLEKFGRFYVLDITREITLLRLIKDIQDELAMMEKVFAEQQELLESLGLIIHTMDRHNPDLNDPVHTSSPNTNLSCRSGAERSRTGESQNLLMDRAHYDYDSDDDELLGDEFFATARSPGTVSQNSNNKSIKQTQSVIWGDLRQRQNLPLRTITRHHKQIRRMYERAKNTNSAFFWGKRLTGTFSQLNTLVDLKQKQNNMIDTRTARLQAEQSHLMTLEAEKQGRTLMVFTIVTIIFLPLSFIAAFFAIPAKEFDNSSLTLGYVSKVTYSAGFHCLKFVAITTYKHRPDSHT</sequence>
<feature type="repeat" description="ANK" evidence="1">
    <location>
        <begin position="211"/>
        <end position="243"/>
    </location>
</feature>
<dbReference type="InterPro" id="IPR036770">
    <property type="entry name" value="Ankyrin_rpt-contain_sf"/>
</dbReference>
<dbReference type="OrthoDB" id="4898535at2759"/>
<evidence type="ECO:0000256" key="3">
    <source>
        <dbReference type="SAM" id="Phobius"/>
    </source>
</evidence>
<dbReference type="Gene3D" id="1.25.40.20">
    <property type="entry name" value="Ankyrin repeat-containing domain"/>
    <property type="match status" value="2"/>
</dbReference>
<accession>G0RC77</accession>
<dbReference type="GO" id="GO:0016020">
    <property type="term" value="C:membrane"/>
    <property type="evidence" value="ECO:0007669"/>
    <property type="project" value="InterPro"/>
</dbReference>
<feature type="region of interest" description="Disordered" evidence="2">
    <location>
        <begin position="864"/>
        <end position="897"/>
    </location>
</feature>